<dbReference type="Proteomes" id="UP000292452">
    <property type="component" value="Unassembled WGS sequence"/>
</dbReference>
<dbReference type="InterPro" id="IPR036928">
    <property type="entry name" value="AS_sf"/>
</dbReference>
<protein>
    <submittedName>
        <fullName evidence="3">Amidase</fullName>
    </submittedName>
</protein>
<dbReference type="PANTHER" id="PTHR11895">
    <property type="entry name" value="TRANSAMIDASE"/>
    <property type="match status" value="1"/>
</dbReference>
<dbReference type="Gene3D" id="3.90.1300.10">
    <property type="entry name" value="Amidase signature (AS) domain"/>
    <property type="match status" value="1"/>
</dbReference>
<dbReference type="GO" id="GO:0003824">
    <property type="term" value="F:catalytic activity"/>
    <property type="evidence" value="ECO:0007669"/>
    <property type="project" value="InterPro"/>
</dbReference>
<reference evidence="3 4" key="1">
    <citation type="submission" date="2019-02" db="EMBL/GenBank/DDBJ databases">
        <title>Draft Genome Sequence of Streptomyces sp. AM-2504, identified by 16S rRNA comparative analysis as a Streptomyces Kasugaensis strain.</title>
        <authorList>
            <person name="Napolioni V."/>
            <person name="Giuliodori A.M."/>
            <person name="Spurio R."/>
            <person name="Fabbretti A."/>
        </authorList>
    </citation>
    <scope>NUCLEOTIDE SEQUENCE [LARGE SCALE GENOMIC DNA]</scope>
    <source>
        <strain evidence="3 4">AM-2504</strain>
    </source>
</reference>
<dbReference type="InterPro" id="IPR023631">
    <property type="entry name" value="Amidase_dom"/>
</dbReference>
<comment type="similarity">
    <text evidence="1">Belongs to the amidase family.</text>
</comment>
<dbReference type="Pfam" id="PF01425">
    <property type="entry name" value="Amidase"/>
    <property type="match status" value="1"/>
</dbReference>
<name>A0A4Q9HM40_STRKA</name>
<dbReference type="InterPro" id="IPR000120">
    <property type="entry name" value="Amidase"/>
</dbReference>
<dbReference type="PANTHER" id="PTHR11895:SF7">
    <property type="entry name" value="GLUTAMYL-TRNA(GLN) AMIDOTRANSFERASE SUBUNIT A, MITOCHONDRIAL"/>
    <property type="match status" value="1"/>
</dbReference>
<dbReference type="PROSITE" id="PS00571">
    <property type="entry name" value="AMIDASES"/>
    <property type="match status" value="1"/>
</dbReference>
<gene>
    <name evidence="3" type="ORF">EYS09_32155</name>
</gene>
<comment type="caution">
    <text evidence="3">The sequence shown here is derived from an EMBL/GenBank/DDBJ whole genome shotgun (WGS) entry which is preliminary data.</text>
</comment>
<accession>A0A4Q9HM40</accession>
<sequence length="475" mass="48578">MAELHDLTLLEQAAAIRERSVSPVALTTHYLERIQRLNAGLGAYAQVDAEGATAAAEAAERRIAAGSEGAGELPPLLGVPVSVKDTWPVAGLRCTAGSAAFADRVAPQDATAVAALRASGAVILGMTTAAELGCSSYTETHAGNAVTPYDPTRGAGGSSGGAASGLAAGLSAGAFGSDGGGSVRIPAAFCGVVGLKVTRGRISPEPGGDPAGLTGPGPLGRTVHDTAALLDAMACTVPGDPYPAPTAPGTTFARYADRAPGRLRVGVLPDGAGDDPQCRAGSAAAAKLLAELGHEVVQAPATRTDEYADAFKVVWAMLATGVAVPAEREGRLLPLTRWLRETGRGYRATEFLAALAELRQLARRIEQRYSAYDVVLSPTSAVPAPPLGATRDDDDPAAGFARMLGVHPVTPLWNITGRPAISLPLHWTPPTPEAPAGLPVGIMLAGRYGADGPLLSLAAQLENASPWIRRHPPVW</sequence>
<feature type="domain" description="Amidase" evidence="2">
    <location>
        <begin position="26"/>
        <end position="455"/>
    </location>
</feature>
<evidence type="ECO:0000256" key="1">
    <source>
        <dbReference type="ARBA" id="ARBA00009199"/>
    </source>
</evidence>
<dbReference type="AlphaFoldDB" id="A0A4Q9HM40"/>
<dbReference type="SUPFAM" id="SSF75304">
    <property type="entry name" value="Amidase signature (AS) enzymes"/>
    <property type="match status" value="1"/>
</dbReference>
<dbReference type="InterPro" id="IPR020556">
    <property type="entry name" value="Amidase_CS"/>
</dbReference>
<proteinExistence type="inferred from homology"/>
<dbReference type="EMBL" id="SIXH01000468">
    <property type="protein sequence ID" value="TBO55645.1"/>
    <property type="molecule type" value="Genomic_DNA"/>
</dbReference>
<organism evidence="3 4">
    <name type="scientific">Streptomyces kasugaensis</name>
    <dbReference type="NCBI Taxonomy" id="1946"/>
    <lineage>
        <taxon>Bacteria</taxon>
        <taxon>Bacillati</taxon>
        <taxon>Actinomycetota</taxon>
        <taxon>Actinomycetes</taxon>
        <taxon>Kitasatosporales</taxon>
        <taxon>Streptomycetaceae</taxon>
        <taxon>Streptomyces</taxon>
    </lineage>
</organism>
<evidence type="ECO:0000313" key="3">
    <source>
        <dbReference type="EMBL" id="TBO55645.1"/>
    </source>
</evidence>
<dbReference type="RefSeq" id="WP_131125831.1">
    <property type="nucleotide sequence ID" value="NZ_SIXH01000468.1"/>
</dbReference>
<keyword evidence="4" id="KW-1185">Reference proteome</keyword>
<evidence type="ECO:0000313" key="4">
    <source>
        <dbReference type="Proteomes" id="UP000292452"/>
    </source>
</evidence>
<evidence type="ECO:0000259" key="2">
    <source>
        <dbReference type="Pfam" id="PF01425"/>
    </source>
</evidence>